<accession>A0A7G8PQT1</accession>
<dbReference type="Proteomes" id="UP000515514">
    <property type="component" value="Chromosome"/>
</dbReference>
<name>A0A7G8PQT1_9FLAO</name>
<evidence type="ECO:0008006" key="3">
    <source>
        <dbReference type="Google" id="ProtNLM"/>
    </source>
</evidence>
<dbReference type="RefSeq" id="WP_186989778.1">
    <property type="nucleotide sequence ID" value="NZ_CP052909.1"/>
</dbReference>
<organism evidence="1 2">
    <name type="scientific">Constantimarinum furrinae</name>
    <dbReference type="NCBI Taxonomy" id="2562285"/>
    <lineage>
        <taxon>Bacteria</taxon>
        <taxon>Pseudomonadati</taxon>
        <taxon>Bacteroidota</taxon>
        <taxon>Flavobacteriia</taxon>
        <taxon>Flavobacteriales</taxon>
        <taxon>Flavobacteriaceae</taxon>
        <taxon>Altibacter/Constantimarinum group</taxon>
        <taxon>Constantimarinum</taxon>
    </lineage>
</organism>
<sequence length="320" mass="37973">MKKFLKRFFYFLAALYVFLWGLQLIADFGLRNNYSPVYYEWSSVTNGKINSDIVIFGSSRALKHFDPAVFERKLNRSAYNLGADGAPYGFQLLKVKNYLANNKEPEFIIQNVDILSMSQERKLLQKEKYFPYYYSLEALKIMSKYDDNIVWEAILPVYKYRGYRDEFFMGLGSHFFNFERKMRGYKGYIGSTDTWDNSFEAFKNEYPDVFDQDFEPGYEDFLSIISEINKTKTTLFLVWSPEYYKLQEFEGDLLPKMKLKYSNLAASNDNIYFLDYTKDSLNYSTDYFYNFNHLNKKGATILSTRVADTINWIMQQKTKE</sequence>
<dbReference type="KEGG" id="alti:ALE3EI_0106"/>
<proteinExistence type="predicted"/>
<keyword evidence="2" id="KW-1185">Reference proteome</keyword>
<reference evidence="1 2" key="1">
    <citation type="submission" date="2020-04" db="EMBL/GenBank/DDBJ databases">
        <title>Genome sequence of Altibacter aquimarinus strain ALE3EI.</title>
        <authorList>
            <person name="Oh H.-M."/>
            <person name="Jang D."/>
        </authorList>
    </citation>
    <scope>NUCLEOTIDE SEQUENCE [LARGE SCALE GENOMIC DNA]</scope>
    <source>
        <strain evidence="1 2">ALE3EI</strain>
    </source>
</reference>
<evidence type="ECO:0000313" key="2">
    <source>
        <dbReference type="Proteomes" id="UP000515514"/>
    </source>
</evidence>
<dbReference type="InterPro" id="IPR036514">
    <property type="entry name" value="SGNH_hydro_sf"/>
</dbReference>
<dbReference type="SUPFAM" id="SSF52266">
    <property type="entry name" value="SGNH hydrolase"/>
    <property type="match status" value="1"/>
</dbReference>
<evidence type="ECO:0000313" key="1">
    <source>
        <dbReference type="EMBL" id="QNJ96697.1"/>
    </source>
</evidence>
<dbReference type="GO" id="GO:0016788">
    <property type="term" value="F:hydrolase activity, acting on ester bonds"/>
    <property type="evidence" value="ECO:0007669"/>
    <property type="project" value="UniProtKB-ARBA"/>
</dbReference>
<dbReference type="Gene3D" id="3.40.50.1110">
    <property type="entry name" value="SGNH hydrolase"/>
    <property type="match status" value="1"/>
</dbReference>
<protein>
    <recommendedName>
        <fullName evidence="3">SGNH/GDSL hydrolase family protein</fullName>
    </recommendedName>
</protein>
<dbReference type="EMBL" id="CP052909">
    <property type="protein sequence ID" value="QNJ96697.1"/>
    <property type="molecule type" value="Genomic_DNA"/>
</dbReference>
<dbReference type="AlphaFoldDB" id="A0A7G8PQT1"/>
<gene>
    <name evidence="1" type="ORF">ALE3EI_0106</name>
</gene>